<evidence type="ECO:0000256" key="4">
    <source>
        <dbReference type="ARBA" id="ARBA00023159"/>
    </source>
</evidence>
<dbReference type="GO" id="GO:0003677">
    <property type="term" value="F:DNA binding"/>
    <property type="evidence" value="ECO:0007669"/>
    <property type="project" value="UniProtKB-KW"/>
</dbReference>
<dbReference type="Gene3D" id="3.30.730.10">
    <property type="entry name" value="AP2/ERF domain"/>
    <property type="match status" value="1"/>
</dbReference>
<keyword evidence="3" id="KW-0238">DNA-binding</keyword>
<evidence type="ECO:0000313" key="10">
    <source>
        <dbReference type="EMBL" id="MCL7049128.1"/>
    </source>
</evidence>
<evidence type="ECO:0000256" key="6">
    <source>
        <dbReference type="ARBA" id="ARBA00023242"/>
    </source>
</evidence>
<dbReference type="SMART" id="SM00380">
    <property type="entry name" value="AP2"/>
    <property type="match status" value="1"/>
</dbReference>
<reference evidence="10" key="1">
    <citation type="submission" date="2022-03" db="EMBL/GenBank/DDBJ databases">
        <title>A functionally conserved STORR gene fusion in Papaver species that diverged 16.8 million years ago.</title>
        <authorList>
            <person name="Catania T."/>
        </authorList>
    </citation>
    <scope>NUCLEOTIDE SEQUENCE</scope>
    <source>
        <strain evidence="10">S-191538</strain>
    </source>
</reference>
<dbReference type="GO" id="GO:0003700">
    <property type="term" value="F:DNA-binding transcription factor activity"/>
    <property type="evidence" value="ECO:0007669"/>
    <property type="project" value="InterPro"/>
</dbReference>
<organism evidence="10 11">
    <name type="scientific">Papaver nudicaule</name>
    <name type="common">Iceland poppy</name>
    <dbReference type="NCBI Taxonomy" id="74823"/>
    <lineage>
        <taxon>Eukaryota</taxon>
        <taxon>Viridiplantae</taxon>
        <taxon>Streptophyta</taxon>
        <taxon>Embryophyta</taxon>
        <taxon>Tracheophyta</taxon>
        <taxon>Spermatophyta</taxon>
        <taxon>Magnoliopsida</taxon>
        <taxon>Ranunculales</taxon>
        <taxon>Papaveraceae</taxon>
        <taxon>Papaveroideae</taxon>
        <taxon>Papaver</taxon>
    </lineage>
</organism>
<keyword evidence="6" id="KW-0539">Nucleus</keyword>
<dbReference type="Pfam" id="PF00847">
    <property type="entry name" value="AP2"/>
    <property type="match status" value="1"/>
</dbReference>
<dbReference type="GO" id="GO:0005634">
    <property type="term" value="C:nucleus"/>
    <property type="evidence" value="ECO:0007669"/>
    <property type="project" value="UniProtKB-SubCell"/>
</dbReference>
<evidence type="ECO:0000313" key="9">
    <source>
        <dbReference type="EMBL" id="MCL7043665.1"/>
    </source>
</evidence>
<dbReference type="EMBL" id="JAJJMA010249213">
    <property type="protein sequence ID" value="MCL7043665.1"/>
    <property type="molecule type" value="Genomic_DNA"/>
</dbReference>
<comment type="subcellular location">
    <subcellularLocation>
        <location evidence="1">Nucleus</location>
    </subcellularLocation>
</comment>
<evidence type="ECO:0000256" key="1">
    <source>
        <dbReference type="ARBA" id="ARBA00004123"/>
    </source>
</evidence>
<dbReference type="AlphaFoldDB" id="A0AA41VXA1"/>
<dbReference type="Proteomes" id="UP001177140">
    <property type="component" value="Unassembled WGS sequence"/>
</dbReference>
<name>A0AA41VXA1_PAPNU</name>
<evidence type="ECO:0000256" key="5">
    <source>
        <dbReference type="ARBA" id="ARBA00023163"/>
    </source>
</evidence>
<accession>A0AA41VXA1</accession>
<dbReference type="PANTHER" id="PTHR31985:SF292">
    <property type="entry name" value="AP2_ERF DOMAIN-CONTAINING PROTEIN"/>
    <property type="match status" value="1"/>
</dbReference>
<gene>
    <name evidence="10" type="ORF">MKW94_003481</name>
    <name evidence="9" type="ORF">MKW94_017977</name>
</gene>
<keyword evidence="5" id="KW-0804">Transcription</keyword>
<feature type="domain" description="AP2/ERF" evidence="8">
    <location>
        <begin position="51"/>
        <end position="108"/>
    </location>
</feature>
<keyword evidence="4" id="KW-0010">Activator</keyword>
<dbReference type="SUPFAM" id="SSF54171">
    <property type="entry name" value="DNA-binding domain"/>
    <property type="match status" value="1"/>
</dbReference>
<evidence type="ECO:0000259" key="8">
    <source>
        <dbReference type="PROSITE" id="PS51032"/>
    </source>
</evidence>
<keyword evidence="2" id="KW-0805">Transcription regulation</keyword>
<dbReference type="PANTHER" id="PTHR31985">
    <property type="entry name" value="ETHYLENE-RESPONSIVE TRANSCRIPTION FACTOR ERF042-RELATED"/>
    <property type="match status" value="1"/>
</dbReference>
<sequence length="229" mass="25206">MAKSPEVECCSNNNNKSSSVVSCNGSLQNQLVSESKTATKSSSRDCSKHPTYRGVRRRSWGKWVSEIREPRKKSRIWLGTFPTPEMAARAHDVAALAIKGKSAVLNFPEITDSLPRPVSLAPSDIQAAATKAAFMKEFNIGFHHASSSSSLPTEDEELSEIVELPSLGDIDDTYESTINDFISVDSINYGWVFPPPLLQYCSDNDDSGYGSFPDHQLLLGDREAFIWNG</sequence>
<evidence type="ECO:0000313" key="11">
    <source>
        <dbReference type="Proteomes" id="UP001177140"/>
    </source>
</evidence>
<dbReference type="EMBL" id="JAJJMA010312300">
    <property type="protein sequence ID" value="MCL7049128.1"/>
    <property type="molecule type" value="Genomic_DNA"/>
</dbReference>
<dbReference type="InterPro" id="IPR001471">
    <property type="entry name" value="AP2/ERF_dom"/>
</dbReference>
<evidence type="ECO:0000256" key="2">
    <source>
        <dbReference type="ARBA" id="ARBA00023015"/>
    </source>
</evidence>
<evidence type="ECO:0000256" key="3">
    <source>
        <dbReference type="ARBA" id="ARBA00023125"/>
    </source>
</evidence>
<dbReference type="PROSITE" id="PS51032">
    <property type="entry name" value="AP2_ERF"/>
    <property type="match status" value="1"/>
</dbReference>
<dbReference type="InterPro" id="IPR016177">
    <property type="entry name" value="DNA-bd_dom_sf"/>
</dbReference>
<dbReference type="InterPro" id="IPR036955">
    <property type="entry name" value="AP2/ERF_dom_sf"/>
</dbReference>
<proteinExistence type="inferred from homology"/>
<protein>
    <recommendedName>
        <fullName evidence="8">AP2/ERF domain-containing protein</fullName>
    </recommendedName>
</protein>
<dbReference type="FunFam" id="3.30.730.10:FF:000001">
    <property type="entry name" value="Ethylene-responsive transcription factor 2"/>
    <property type="match status" value="1"/>
</dbReference>
<comment type="similarity">
    <text evidence="7">Belongs to the AP2/ERF transcription factor family. ERF subfamily.</text>
</comment>
<dbReference type="InterPro" id="IPR051032">
    <property type="entry name" value="AP2/ERF_TF_ERF_subfamily"/>
</dbReference>
<evidence type="ECO:0000256" key="7">
    <source>
        <dbReference type="ARBA" id="ARBA00024343"/>
    </source>
</evidence>
<dbReference type="CDD" id="cd00018">
    <property type="entry name" value="AP2"/>
    <property type="match status" value="1"/>
</dbReference>
<dbReference type="PRINTS" id="PR00367">
    <property type="entry name" value="ETHRSPELEMNT"/>
</dbReference>
<keyword evidence="11" id="KW-1185">Reference proteome</keyword>
<comment type="caution">
    <text evidence="10">The sequence shown here is derived from an EMBL/GenBank/DDBJ whole genome shotgun (WGS) entry which is preliminary data.</text>
</comment>